<evidence type="ECO:0000259" key="8">
    <source>
        <dbReference type="PROSITE" id="PS50923"/>
    </source>
</evidence>
<reference evidence="9" key="1">
    <citation type="journal article" date="2023" name="Science">
        <title>Genome structures resolve the early diversification of teleost fishes.</title>
        <authorList>
            <person name="Parey E."/>
            <person name="Louis A."/>
            <person name="Montfort J."/>
            <person name="Bouchez O."/>
            <person name="Roques C."/>
            <person name="Iampietro C."/>
            <person name="Lluch J."/>
            <person name="Castinel A."/>
            <person name="Donnadieu C."/>
            <person name="Desvignes T."/>
            <person name="Floi Bucao C."/>
            <person name="Jouanno E."/>
            <person name="Wen M."/>
            <person name="Mejri S."/>
            <person name="Dirks R."/>
            <person name="Jansen H."/>
            <person name="Henkel C."/>
            <person name="Chen W.J."/>
            <person name="Zahm M."/>
            <person name="Cabau C."/>
            <person name="Klopp C."/>
            <person name="Thompson A.W."/>
            <person name="Robinson-Rechavi M."/>
            <person name="Braasch I."/>
            <person name="Lecointre G."/>
            <person name="Bobe J."/>
            <person name="Postlethwait J.H."/>
            <person name="Berthelot C."/>
            <person name="Roest Crollius H."/>
            <person name="Guiguen Y."/>
        </authorList>
    </citation>
    <scope>NUCLEOTIDE SEQUENCE</scope>
    <source>
        <strain evidence="9">NC1722</strain>
    </source>
</reference>
<feature type="disulfide bond" evidence="5">
    <location>
        <begin position="61"/>
        <end position="88"/>
    </location>
</feature>
<feature type="compositionally biased region" description="Low complexity" evidence="6">
    <location>
        <begin position="223"/>
        <end position="238"/>
    </location>
</feature>
<dbReference type="InterPro" id="IPR050350">
    <property type="entry name" value="Compl-Cell_Adhes-Reg"/>
</dbReference>
<gene>
    <name evidence="9" type="ORF">AAFF_G00280320</name>
</gene>
<comment type="caution">
    <text evidence="5">Lacks conserved residue(s) required for the propagation of feature annotation.</text>
</comment>
<dbReference type="PANTHER" id="PTHR19325">
    <property type="entry name" value="COMPLEMENT COMPONENT-RELATED SUSHI DOMAIN-CONTAINING"/>
    <property type="match status" value="1"/>
</dbReference>
<feature type="signal peptide" evidence="7">
    <location>
        <begin position="1"/>
        <end position="29"/>
    </location>
</feature>
<evidence type="ECO:0000256" key="5">
    <source>
        <dbReference type="PROSITE-ProRule" id="PRU00302"/>
    </source>
</evidence>
<evidence type="ECO:0000256" key="7">
    <source>
        <dbReference type="SAM" id="SignalP"/>
    </source>
</evidence>
<protein>
    <recommendedName>
        <fullName evidence="8">Sushi domain-containing protein</fullName>
    </recommendedName>
</protein>
<comment type="caution">
    <text evidence="9">The sequence shown here is derived from an EMBL/GenBank/DDBJ whole genome shotgun (WGS) entry which is preliminary data.</text>
</comment>
<keyword evidence="4" id="KW-0325">Glycoprotein</keyword>
<keyword evidence="10" id="KW-1185">Reference proteome</keyword>
<keyword evidence="7" id="KW-0732">Signal</keyword>
<evidence type="ECO:0000256" key="4">
    <source>
        <dbReference type="ARBA" id="ARBA00023180"/>
    </source>
</evidence>
<feature type="region of interest" description="Disordered" evidence="6">
    <location>
        <begin position="204"/>
        <end position="247"/>
    </location>
</feature>
<dbReference type="InterPro" id="IPR000436">
    <property type="entry name" value="Sushi_SCR_CCP_dom"/>
</dbReference>
<dbReference type="AlphaFoldDB" id="A0AAD7RAP3"/>
<proteinExistence type="predicted"/>
<dbReference type="InterPro" id="IPR035976">
    <property type="entry name" value="Sushi/SCR/CCP_sf"/>
</dbReference>
<evidence type="ECO:0000256" key="6">
    <source>
        <dbReference type="SAM" id="MobiDB-lite"/>
    </source>
</evidence>
<feature type="chain" id="PRO_5041909653" description="Sushi domain-containing protein" evidence="7">
    <location>
        <begin position="30"/>
        <end position="276"/>
    </location>
</feature>
<feature type="domain" description="Sushi" evidence="8">
    <location>
        <begin position="153"/>
        <end position="209"/>
    </location>
</feature>
<accession>A0AAD7RAP3</accession>
<feature type="disulfide bond" evidence="5">
    <location>
        <begin position="123"/>
        <end position="150"/>
    </location>
</feature>
<name>A0AAD7RAP3_9TELE</name>
<organism evidence="9 10">
    <name type="scientific">Aldrovandia affinis</name>
    <dbReference type="NCBI Taxonomy" id="143900"/>
    <lineage>
        <taxon>Eukaryota</taxon>
        <taxon>Metazoa</taxon>
        <taxon>Chordata</taxon>
        <taxon>Craniata</taxon>
        <taxon>Vertebrata</taxon>
        <taxon>Euteleostomi</taxon>
        <taxon>Actinopterygii</taxon>
        <taxon>Neopterygii</taxon>
        <taxon>Teleostei</taxon>
        <taxon>Notacanthiformes</taxon>
        <taxon>Halosauridae</taxon>
        <taxon>Aldrovandia</taxon>
    </lineage>
</organism>
<keyword evidence="2" id="KW-0677">Repeat</keyword>
<dbReference type="Proteomes" id="UP001221898">
    <property type="component" value="Unassembled WGS sequence"/>
</dbReference>
<evidence type="ECO:0000256" key="1">
    <source>
        <dbReference type="ARBA" id="ARBA00022659"/>
    </source>
</evidence>
<feature type="domain" description="Sushi" evidence="8">
    <location>
        <begin position="91"/>
        <end position="152"/>
    </location>
</feature>
<feature type="domain" description="Sushi" evidence="8">
    <location>
        <begin position="32"/>
        <end position="90"/>
    </location>
</feature>
<evidence type="ECO:0000313" key="10">
    <source>
        <dbReference type="Proteomes" id="UP001221898"/>
    </source>
</evidence>
<dbReference type="CDD" id="cd00033">
    <property type="entry name" value="CCP"/>
    <property type="match status" value="3"/>
</dbReference>
<evidence type="ECO:0000256" key="3">
    <source>
        <dbReference type="ARBA" id="ARBA00023157"/>
    </source>
</evidence>
<dbReference type="Gene3D" id="2.10.70.10">
    <property type="entry name" value="Complement Module, domain 1"/>
    <property type="match status" value="3"/>
</dbReference>
<keyword evidence="1 5" id="KW-0768">Sushi</keyword>
<dbReference type="Pfam" id="PF00084">
    <property type="entry name" value="Sushi"/>
    <property type="match status" value="3"/>
</dbReference>
<dbReference type="EMBL" id="JAINUG010000391">
    <property type="protein sequence ID" value="KAJ8372660.1"/>
    <property type="molecule type" value="Genomic_DNA"/>
</dbReference>
<sequence length="276" mass="29935">MFHFEVSCSRLARLWLLALLCVTLPDLRSQEQSCGSPTDVANGVWDLAPGIEFGATITLHCNKGYKLAGKVSFMQCLLSGWSGGAFECEVVKCELPPNIQYGTNDVEADKSHLTYQETVTYTCNDNYVMSGEPLIVCKEDEAYHPEPPRCLKLNCPPPDVQFAMRVEGRPPYRHNSFVVFRCNEGYDIIGSATMTCEAEGWTTAPVCRKTPPPPPPPKPTPSTTPRATTKTTTTTATKGRGGQGSAAGSLCSGVFSALVMRVVVALLIPVSLHLSM</sequence>
<evidence type="ECO:0000256" key="2">
    <source>
        <dbReference type="ARBA" id="ARBA00022737"/>
    </source>
</evidence>
<evidence type="ECO:0000313" key="9">
    <source>
        <dbReference type="EMBL" id="KAJ8372660.1"/>
    </source>
</evidence>
<dbReference type="SUPFAM" id="SSF57535">
    <property type="entry name" value="Complement control module/SCR domain"/>
    <property type="match status" value="3"/>
</dbReference>
<dbReference type="SMART" id="SM00032">
    <property type="entry name" value="CCP"/>
    <property type="match status" value="3"/>
</dbReference>
<dbReference type="PANTHER" id="PTHR19325:SF570">
    <property type="entry name" value="COMPLEMENT COMPONENT 4 BINDING PROTEIN, MEMBRANE"/>
    <property type="match status" value="1"/>
</dbReference>
<keyword evidence="3 5" id="KW-1015">Disulfide bond</keyword>
<feature type="compositionally biased region" description="Pro residues" evidence="6">
    <location>
        <begin position="210"/>
        <end position="222"/>
    </location>
</feature>
<dbReference type="PROSITE" id="PS50923">
    <property type="entry name" value="SUSHI"/>
    <property type="match status" value="3"/>
</dbReference>